<sequence length="717" mass="84422">MKMRIYILLYLTLVVTNITAQVIDVPFKQATSVKYVLSEELKDAQFKKVVVDYNDIIYVLTDKGLFRDYNEDELSKDLFYRLLDKKKPVDICVQEGTGYLYYLYADQFLTNAHAGTIYEYFPKNEYRRILVNEQDQVMLLGNKKGALYQRTKKMANLKLPDGVLVEAYVHDQKFYYLTTDAIYVLENMDWKLLHKGGNLTALAFRNNTIFVGSTDGFYAVDSFKGQTVLDRNNKLPVPNISEMLQVGNQLWFGSENGAFLQEPDRFRYFAGRRWLDHNKVVDITSDSRGDLYFLTPTGLNKVKYITQTLAEKTKRIEDDIRKYHMRFGWVNEFRYGSPGDLKTAHSMDNDNDGLWTSLYLGSQAFKYAVTGEELAKRYVWESFECYERLLTVNPLKGFPARTFERRGIIVDDDAWRPSQEKDWDWKGTTSTDEYIAYLFVVSVMDKFIVKTAAEKQRITNFIDAIMTHIIENDYYFVDVDGKPTRWGRWNPEYVNWYPDYVSDRKLNSAHLIAGLQLAYHLTGKKIYKTEAFRLMEDHGYLENIMIPMKTMRRTLEYVHMGDVMGDSWNHSDDEMSFLTYWVLHKFPFNDELKQKYEAVARDHWELERPEKDGLWELCTYGVSGDIDMDSTLFFLREFNVDLDRYSTKNSHRKDLEFLPQNFRGQTTTNVLYPGEREMHRHNTNPFVLDQGGSQMSRLAGDEYLLPYWMARYYKLIE</sequence>
<dbReference type="Gene3D" id="2.130.10.10">
    <property type="entry name" value="YVTN repeat-like/Quinoprotein amine dehydrogenase"/>
    <property type="match status" value="1"/>
</dbReference>
<dbReference type="InterPro" id="IPR015943">
    <property type="entry name" value="WD40/YVTN_repeat-like_dom_sf"/>
</dbReference>
<evidence type="ECO:0000313" key="2">
    <source>
        <dbReference type="Proteomes" id="UP000193420"/>
    </source>
</evidence>
<reference evidence="2" key="1">
    <citation type="submission" date="2017-04" db="EMBL/GenBank/DDBJ databases">
        <authorList>
            <person name="Varghese N."/>
            <person name="Submissions S."/>
        </authorList>
    </citation>
    <scope>NUCLEOTIDE SEQUENCE [LARGE SCALE GENOMIC DNA]</scope>
    <source>
        <strain evidence="2">DSM 19835</strain>
    </source>
</reference>
<proteinExistence type="predicted"/>
<accession>A0A1X7I3G1</accession>
<dbReference type="STRING" id="188872.SAMN03080602_00343"/>
<dbReference type="Proteomes" id="UP000193420">
    <property type="component" value="Unassembled WGS sequence"/>
</dbReference>
<organism evidence="1 2">
    <name type="scientific">Arenibacter troitsensis</name>
    <dbReference type="NCBI Taxonomy" id="188872"/>
    <lineage>
        <taxon>Bacteria</taxon>
        <taxon>Pseudomonadati</taxon>
        <taxon>Bacteroidota</taxon>
        <taxon>Flavobacteriia</taxon>
        <taxon>Flavobacteriales</taxon>
        <taxon>Flavobacteriaceae</taxon>
        <taxon>Arenibacter</taxon>
    </lineage>
</organism>
<gene>
    <name evidence="1" type="ORF">SAMN03080602_00343</name>
</gene>
<keyword evidence="2" id="KW-1185">Reference proteome</keyword>
<name>A0A1X7I3G1_9FLAO</name>
<evidence type="ECO:0000313" key="1">
    <source>
        <dbReference type="EMBL" id="SMG08499.1"/>
    </source>
</evidence>
<dbReference type="OrthoDB" id="9807410at2"/>
<evidence type="ECO:0008006" key="3">
    <source>
        <dbReference type="Google" id="ProtNLM"/>
    </source>
</evidence>
<dbReference type="EMBL" id="FXAO01000001">
    <property type="protein sequence ID" value="SMG08499.1"/>
    <property type="molecule type" value="Genomic_DNA"/>
</dbReference>
<dbReference type="AlphaFoldDB" id="A0A1X7I3G1"/>
<dbReference type="RefSeq" id="WP_085495572.1">
    <property type="nucleotide sequence ID" value="NZ_FXAO01000001.1"/>
</dbReference>
<protein>
    <recommendedName>
        <fullName evidence="3">Two component regulator propeller</fullName>
    </recommendedName>
</protein>